<gene>
    <name evidence="2" type="ORF">Kpho02_03120</name>
</gene>
<protein>
    <submittedName>
        <fullName evidence="2">Uncharacterized protein</fullName>
    </submittedName>
</protein>
<name>A0A9W6UZ89_9ACTN</name>
<proteinExistence type="predicted"/>
<feature type="compositionally biased region" description="Basic residues" evidence="1">
    <location>
        <begin position="54"/>
        <end position="67"/>
    </location>
</feature>
<dbReference type="EMBL" id="BSSA01000001">
    <property type="protein sequence ID" value="GLW68013.1"/>
    <property type="molecule type" value="Genomic_DNA"/>
</dbReference>
<evidence type="ECO:0000313" key="2">
    <source>
        <dbReference type="EMBL" id="GLW68013.1"/>
    </source>
</evidence>
<dbReference type="Proteomes" id="UP001165041">
    <property type="component" value="Unassembled WGS sequence"/>
</dbReference>
<evidence type="ECO:0000256" key="1">
    <source>
        <dbReference type="SAM" id="MobiDB-lite"/>
    </source>
</evidence>
<comment type="caution">
    <text evidence="2">The sequence shown here is derived from an EMBL/GenBank/DDBJ whole genome shotgun (WGS) entry which is preliminary data.</text>
</comment>
<reference evidence="2" key="1">
    <citation type="submission" date="2023-02" db="EMBL/GenBank/DDBJ databases">
        <title>Kitasatospora phosalacinea NBRC 14627.</title>
        <authorList>
            <person name="Ichikawa N."/>
            <person name="Sato H."/>
            <person name="Tonouchi N."/>
        </authorList>
    </citation>
    <scope>NUCLEOTIDE SEQUENCE</scope>
    <source>
        <strain evidence="2">NBRC 14627</strain>
    </source>
</reference>
<sequence length="82" mass="8250">MAAVGDVEGDLVAAGGDVERLGVEGVGHGAILADLGPHLVGATAERHPTARVPARARQRAATVRRGRKGPEEGPPEEGPEGA</sequence>
<organism evidence="2 3">
    <name type="scientific">Kitasatospora phosalacinea</name>
    <dbReference type="NCBI Taxonomy" id="2065"/>
    <lineage>
        <taxon>Bacteria</taxon>
        <taxon>Bacillati</taxon>
        <taxon>Actinomycetota</taxon>
        <taxon>Actinomycetes</taxon>
        <taxon>Kitasatosporales</taxon>
        <taxon>Streptomycetaceae</taxon>
        <taxon>Kitasatospora</taxon>
    </lineage>
</organism>
<evidence type="ECO:0000313" key="3">
    <source>
        <dbReference type="Proteomes" id="UP001165041"/>
    </source>
</evidence>
<feature type="region of interest" description="Disordered" evidence="1">
    <location>
        <begin position="45"/>
        <end position="82"/>
    </location>
</feature>
<dbReference type="AlphaFoldDB" id="A0A9W6UZ89"/>
<accession>A0A9W6UZ89</accession>
<feature type="compositionally biased region" description="Acidic residues" evidence="1">
    <location>
        <begin position="73"/>
        <end position="82"/>
    </location>
</feature>